<feature type="region of interest" description="Disordered" evidence="2">
    <location>
        <begin position="1"/>
        <end position="39"/>
    </location>
</feature>
<dbReference type="RefSeq" id="XP_052756691.1">
    <property type="nucleotide sequence ID" value="XM_052900731.1"/>
</dbReference>
<feature type="region of interest" description="Disordered" evidence="2">
    <location>
        <begin position="450"/>
        <end position="562"/>
    </location>
</feature>
<feature type="region of interest" description="Disordered" evidence="2">
    <location>
        <begin position="391"/>
        <end position="422"/>
    </location>
</feature>
<feature type="compositionally biased region" description="Polar residues" evidence="2">
    <location>
        <begin position="504"/>
        <end position="513"/>
    </location>
</feature>
<dbReference type="InterPro" id="IPR001878">
    <property type="entry name" value="Znf_CCHC"/>
</dbReference>
<keyword evidence="1" id="KW-0862">Zinc</keyword>
<dbReference type="InterPro" id="IPR036875">
    <property type="entry name" value="Znf_CCHC_sf"/>
</dbReference>
<reference evidence="5" key="1">
    <citation type="submission" date="2025-08" db="UniProtKB">
        <authorList>
            <consortium name="RefSeq"/>
        </authorList>
    </citation>
    <scope>IDENTIFICATION</scope>
    <source>
        <tissue evidence="5">Whole larvae</tissue>
    </source>
</reference>
<dbReference type="Gene3D" id="4.10.60.10">
    <property type="entry name" value="Zinc finger, CCHC-type"/>
    <property type="match status" value="1"/>
</dbReference>
<dbReference type="Pfam" id="PF00098">
    <property type="entry name" value="zf-CCHC"/>
    <property type="match status" value="1"/>
</dbReference>
<dbReference type="Proteomes" id="UP001652740">
    <property type="component" value="Unplaced"/>
</dbReference>
<dbReference type="PROSITE" id="PS50158">
    <property type="entry name" value="ZF_CCHC"/>
    <property type="match status" value="1"/>
</dbReference>
<protein>
    <submittedName>
        <fullName evidence="5">Uncharacterized protein LOC128201999</fullName>
    </submittedName>
</protein>
<gene>
    <name evidence="5" type="primary">LOC128201999</name>
</gene>
<evidence type="ECO:0000259" key="3">
    <source>
        <dbReference type="PROSITE" id="PS50158"/>
    </source>
</evidence>
<feature type="compositionally biased region" description="Low complexity" evidence="2">
    <location>
        <begin position="398"/>
        <end position="410"/>
    </location>
</feature>
<evidence type="ECO:0000313" key="4">
    <source>
        <dbReference type="Proteomes" id="UP001652740"/>
    </source>
</evidence>
<evidence type="ECO:0000313" key="5">
    <source>
        <dbReference type="RefSeq" id="XP_052756691.1"/>
    </source>
</evidence>
<feature type="region of interest" description="Disordered" evidence="2">
    <location>
        <begin position="106"/>
        <end position="143"/>
    </location>
</feature>
<accession>A0ABM3MZD2</accession>
<keyword evidence="1" id="KW-0479">Metal-binding</keyword>
<keyword evidence="4" id="KW-1185">Reference proteome</keyword>
<feature type="compositionally biased region" description="Polar residues" evidence="2">
    <location>
        <begin position="130"/>
        <end position="140"/>
    </location>
</feature>
<feature type="region of interest" description="Disordered" evidence="2">
    <location>
        <begin position="777"/>
        <end position="816"/>
    </location>
</feature>
<feature type="domain" description="CCHC-type" evidence="3">
    <location>
        <begin position="743"/>
        <end position="756"/>
    </location>
</feature>
<dbReference type="GeneID" id="128201999"/>
<organism evidence="4 5">
    <name type="scientific">Galleria mellonella</name>
    <name type="common">Greater wax moth</name>
    <dbReference type="NCBI Taxonomy" id="7137"/>
    <lineage>
        <taxon>Eukaryota</taxon>
        <taxon>Metazoa</taxon>
        <taxon>Ecdysozoa</taxon>
        <taxon>Arthropoda</taxon>
        <taxon>Hexapoda</taxon>
        <taxon>Insecta</taxon>
        <taxon>Pterygota</taxon>
        <taxon>Neoptera</taxon>
        <taxon>Endopterygota</taxon>
        <taxon>Lepidoptera</taxon>
        <taxon>Glossata</taxon>
        <taxon>Ditrysia</taxon>
        <taxon>Pyraloidea</taxon>
        <taxon>Pyralidae</taxon>
        <taxon>Galleriinae</taxon>
        <taxon>Galleria</taxon>
    </lineage>
</organism>
<feature type="compositionally biased region" description="Basic residues" evidence="2">
    <location>
        <begin position="458"/>
        <end position="468"/>
    </location>
</feature>
<dbReference type="SUPFAM" id="SSF57756">
    <property type="entry name" value="Retrovirus zinc finger-like domains"/>
    <property type="match status" value="1"/>
</dbReference>
<evidence type="ECO:0000256" key="2">
    <source>
        <dbReference type="SAM" id="MobiDB-lite"/>
    </source>
</evidence>
<keyword evidence="1" id="KW-0863">Zinc-finger</keyword>
<proteinExistence type="predicted"/>
<name>A0ABM3MZD2_GALME</name>
<sequence length="840" mass="90310">MRMASRKTEFPRAVPSGDGESATTAPVQPGVVSPVYLGGATEGQSGVGDVVMEEVVMEAGLATTVVPVRASRSLEVDPATDEELASLAGEIDSMLSRSTSMASLFSGDESGLLERPRSRRKRRISETDDGSATGSGCDTQSAAKKASAAKKSAKSANRRSQFCVSLYEGGNTVPPNTSELEKTLLSASSGKGRGTGLAKAKADLAAAKNRNLEREVAPAVAGSSRMSVHSEFKKPPQPGGQFTDPLEAEMDGYVSHISETVRKCGNIKGTIIKEIKSSLTGIRIVTEKMLERGTSAEYVELRKENARLATEMANQRVRMDGMLEEAIKDRKEMKALRMALSSSGGDQSANTSAYSELQRELELVRKENAELAEQYVADRRELRRLRQELEEAKKATQPPSASAAAERAPAAPAPLQPGAVPSEEEGMEARIVRQIGDIFSARFAIIEERLGQVGGPKPPRKRKNRKRASQPPTNRDVEEDPKRNGPPRQPAKATETGADAAPLPSTSNMSEGWSTVVRRGKRPKATKPQADPARQTAPKEAAPAKQLAGKKKKGRRRRFRQPKSHAVVLTLLPEAEERGFTYKDVFRRYRLGVTQARILEVPGADSGDKADLLATRLTEILPEGIVKISRPMKTAELRIGDLDDSVVPADVVAAVAREGGCGEASVSTGEIRRSPSGAGTIWVRCPVGAARTLAKAGRIKIGWVMARVQPLDPRPLRCYRCLLLGHVAQRCTARVDTGGGVLCFRCGQAGHKSANCEAPSPRCGVCAAAGRKADHRVGGTAKCSQPRKARASARDGRGGGGGWRESSGAQKRQEIRESERCVFPALHSRGPMGQRRWWYG</sequence>
<evidence type="ECO:0000256" key="1">
    <source>
        <dbReference type="PROSITE-ProRule" id="PRU00047"/>
    </source>
</evidence>
<feature type="compositionally biased region" description="Basic and acidic residues" evidence="2">
    <location>
        <begin position="1"/>
        <end position="10"/>
    </location>
</feature>
<feature type="compositionally biased region" description="Basic residues" evidence="2">
    <location>
        <begin position="548"/>
        <end position="562"/>
    </location>
</feature>
<dbReference type="SMART" id="SM00343">
    <property type="entry name" value="ZnF_C2HC"/>
    <property type="match status" value="2"/>
</dbReference>